<evidence type="ECO:0000313" key="2">
    <source>
        <dbReference type="EMBL" id="RBQ21960.1"/>
    </source>
</evidence>
<dbReference type="InterPro" id="IPR036514">
    <property type="entry name" value="SGNH_hydro_sf"/>
</dbReference>
<evidence type="ECO:0000313" key="3">
    <source>
        <dbReference type="Proteomes" id="UP000253303"/>
    </source>
</evidence>
<comment type="caution">
    <text evidence="2">The sequence shown here is derived from an EMBL/GenBank/DDBJ whole genome shotgun (WGS) entry which is preliminary data.</text>
</comment>
<dbReference type="Pfam" id="PF13472">
    <property type="entry name" value="Lipase_GDSL_2"/>
    <property type="match status" value="1"/>
</dbReference>
<dbReference type="GO" id="GO:0016787">
    <property type="term" value="F:hydrolase activity"/>
    <property type="evidence" value="ECO:0007669"/>
    <property type="project" value="UniProtKB-KW"/>
</dbReference>
<dbReference type="AlphaFoldDB" id="A0A366M8B1"/>
<dbReference type="InterPro" id="IPR013830">
    <property type="entry name" value="SGNH_hydro"/>
</dbReference>
<dbReference type="CDD" id="cd00229">
    <property type="entry name" value="SGNH_hydrolase"/>
    <property type="match status" value="1"/>
</dbReference>
<evidence type="ECO:0000259" key="1">
    <source>
        <dbReference type="Pfam" id="PF13472"/>
    </source>
</evidence>
<sequence>MRGPSRAHRSLTYRTLSALERAPGRWLRLLALALRHRPWRPGPEVVPDARRRLSGHRLSGHRPLGEAAGASRRRPLWRGLVAVTGSAVLLVTGCGGAAPETNRTTRVSPPSVTHRAPVVMAVGDSFTVGSGPVRSWNTYLAAAARQLGWQPVIAGAAGTGYLNRGKAGRNFLASFTEELSWRPAPDMLIVSGGHNDRRWAPARIEAACHRLLVTVKKQWPRTRVIVVGPIWMTAPPSWSKGVKNAVSSAARRAKAPFLDPLPELATMIDQPGEPRAVDEVAEHPQARSGGSELVLPDGVHPTLLGHRRLGKWLVDALRAMPLSG</sequence>
<feature type="domain" description="SGNH hydrolase-type esterase" evidence="1">
    <location>
        <begin position="121"/>
        <end position="308"/>
    </location>
</feature>
<dbReference type="SUPFAM" id="SSF52266">
    <property type="entry name" value="SGNH hydrolase"/>
    <property type="match status" value="1"/>
</dbReference>
<protein>
    <submittedName>
        <fullName evidence="2">SGNH/GDSL hydrolase family protein</fullName>
    </submittedName>
</protein>
<organism evidence="2 3">
    <name type="scientific">Spongiactinospora rosea</name>
    <dbReference type="NCBI Taxonomy" id="2248750"/>
    <lineage>
        <taxon>Bacteria</taxon>
        <taxon>Bacillati</taxon>
        <taxon>Actinomycetota</taxon>
        <taxon>Actinomycetes</taxon>
        <taxon>Streptosporangiales</taxon>
        <taxon>Streptosporangiaceae</taxon>
        <taxon>Spongiactinospora</taxon>
    </lineage>
</organism>
<keyword evidence="2" id="KW-0378">Hydrolase</keyword>
<gene>
    <name evidence="2" type="ORF">DP939_04630</name>
</gene>
<dbReference type="EMBL" id="QMEY01000001">
    <property type="protein sequence ID" value="RBQ21960.1"/>
    <property type="molecule type" value="Genomic_DNA"/>
</dbReference>
<dbReference type="Proteomes" id="UP000253303">
    <property type="component" value="Unassembled WGS sequence"/>
</dbReference>
<dbReference type="Gene3D" id="3.40.50.1110">
    <property type="entry name" value="SGNH hydrolase"/>
    <property type="match status" value="1"/>
</dbReference>
<name>A0A366M8B1_9ACTN</name>
<proteinExistence type="predicted"/>
<keyword evidence="3" id="KW-1185">Reference proteome</keyword>
<accession>A0A366M8B1</accession>
<reference evidence="2 3" key="1">
    <citation type="submission" date="2018-06" db="EMBL/GenBank/DDBJ databases">
        <title>Sphaerisporangium craniellae sp. nov., isolated from a marine sponge in the South China Sea.</title>
        <authorList>
            <person name="Li L."/>
        </authorList>
    </citation>
    <scope>NUCLEOTIDE SEQUENCE [LARGE SCALE GENOMIC DNA]</scope>
    <source>
        <strain evidence="2 3">LHW63015</strain>
    </source>
</reference>